<reference evidence="2 3" key="1">
    <citation type="submission" date="2020-08" db="EMBL/GenBank/DDBJ databases">
        <authorList>
            <person name="Newling K."/>
            <person name="Davey J."/>
            <person name="Forrester S."/>
        </authorList>
    </citation>
    <scope>NUCLEOTIDE SEQUENCE [LARGE SCALE GENOMIC DNA]</scope>
    <source>
        <strain evidence="3">Crithidia deanei Carvalho (ATCC PRA-265)</strain>
    </source>
</reference>
<dbReference type="EMBL" id="LR877150">
    <property type="protein sequence ID" value="CAD2216208.1"/>
    <property type="molecule type" value="Genomic_DNA"/>
</dbReference>
<name>A0A7G2C8Z3_9TRYP</name>
<sequence length="356" mass="39450">MSAKLRELSAKHGRDVTSPEQGKDPFLTPNKASSGETDDADGSSSASPQPRSGDDVTKTNPNDDSNDNGKNEDQFDYTVTRRRSSFCPSCGQNCDDCACERLSLSSNDSTANRPNSNPPSSTCSPNGPGTTHRSVKLVIANLHIPQENFRRIVGGIYRPEKNAEGEKLMSKKQRTGYTAAVPKFRASSTFSGQPTFIGDVGVTDNDYDYLMQRFVEVKDSLLFKLEECVEQDGYVMLPPKGRRNPSPRYVSLALLKRPERIVNYSRFFSGVVSRVEKEVIDPIRTKKINESNNLYSVRGVANTLQHSLHKRCVFIDPYLTGDLAVALFNFYTAEGPLPKTSLKELQDGVHYITSCN</sequence>
<feature type="region of interest" description="Disordered" evidence="1">
    <location>
        <begin position="1"/>
        <end position="73"/>
    </location>
</feature>
<evidence type="ECO:0000256" key="1">
    <source>
        <dbReference type="SAM" id="MobiDB-lite"/>
    </source>
</evidence>
<proteinExistence type="predicted"/>
<dbReference type="Proteomes" id="UP000515908">
    <property type="component" value="Chromosome 06"/>
</dbReference>
<organism evidence="2 3">
    <name type="scientific">Angomonas deanei</name>
    <dbReference type="NCBI Taxonomy" id="59799"/>
    <lineage>
        <taxon>Eukaryota</taxon>
        <taxon>Discoba</taxon>
        <taxon>Euglenozoa</taxon>
        <taxon>Kinetoplastea</taxon>
        <taxon>Metakinetoplastina</taxon>
        <taxon>Trypanosomatida</taxon>
        <taxon>Trypanosomatidae</taxon>
        <taxon>Strigomonadinae</taxon>
        <taxon>Angomonas</taxon>
    </lineage>
</organism>
<protein>
    <submittedName>
        <fullName evidence="2">Uncharacterized protein</fullName>
    </submittedName>
</protein>
<evidence type="ECO:0000313" key="3">
    <source>
        <dbReference type="Proteomes" id="UP000515908"/>
    </source>
</evidence>
<keyword evidence="3" id="KW-1185">Reference proteome</keyword>
<gene>
    <name evidence="2" type="ORF">ADEAN_000366900</name>
</gene>
<dbReference type="AlphaFoldDB" id="A0A7G2C8Z3"/>
<dbReference type="VEuPathDB" id="TriTrypDB:ADEAN_000366900"/>
<accession>A0A7G2C8Z3</accession>
<feature type="compositionally biased region" description="Low complexity" evidence="1">
    <location>
        <begin position="109"/>
        <end position="131"/>
    </location>
</feature>
<evidence type="ECO:0000313" key="2">
    <source>
        <dbReference type="EMBL" id="CAD2216208.1"/>
    </source>
</evidence>
<feature type="region of interest" description="Disordered" evidence="1">
    <location>
        <begin position="106"/>
        <end position="132"/>
    </location>
</feature>
<feature type="compositionally biased region" description="Basic and acidic residues" evidence="1">
    <location>
        <begin position="1"/>
        <end position="23"/>
    </location>
</feature>